<dbReference type="Gene3D" id="1.10.10.10">
    <property type="entry name" value="Winged helix-like DNA-binding domain superfamily/Winged helix DNA-binding domain"/>
    <property type="match status" value="1"/>
</dbReference>
<dbReference type="Pfam" id="PF01590">
    <property type="entry name" value="GAF"/>
    <property type="match status" value="1"/>
</dbReference>
<evidence type="ECO:0000259" key="4">
    <source>
        <dbReference type="SMART" id="SM01012"/>
    </source>
</evidence>
<comment type="caution">
    <text evidence="5">The sequence shown here is derived from an EMBL/GenBank/DDBJ whole genome shotgun (WGS) entry which is preliminary data.</text>
</comment>
<dbReference type="SUPFAM" id="SSF55781">
    <property type="entry name" value="GAF domain-like"/>
    <property type="match status" value="1"/>
</dbReference>
<evidence type="ECO:0000256" key="2">
    <source>
        <dbReference type="ARBA" id="ARBA00023163"/>
    </source>
</evidence>
<evidence type="ECO:0000256" key="1">
    <source>
        <dbReference type="ARBA" id="ARBA00023015"/>
    </source>
</evidence>
<reference evidence="5" key="1">
    <citation type="submission" date="2021-01" db="EMBL/GenBank/DDBJ databases">
        <title>Whole genome shotgun sequence of Spirilliplanes yamanashiensis NBRC 15828.</title>
        <authorList>
            <person name="Komaki H."/>
            <person name="Tamura T."/>
        </authorList>
    </citation>
    <scope>NUCLEOTIDE SEQUENCE</scope>
    <source>
        <strain evidence="5">NBRC 15828</strain>
    </source>
</reference>
<dbReference type="EMBL" id="BOOY01000036">
    <property type="protein sequence ID" value="GIJ05876.1"/>
    <property type="molecule type" value="Genomic_DNA"/>
</dbReference>
<feature type="domain" description="ANTAR" evidence="4">
    <location>
        <begin position="212"/>
        <end position="266"/>
    </location>
</feature>
<protein>
    <recommendedName>
        <fullName evidence="4">ANTAR domain-containing protein</fullName>
    </recommendedName>
</protein>
<name>A0A8J4DLD2_9ACTN</name>
<gene>
    <name evidence="5" type="ORF">Sya03_52280</name>
</gene>
<accession>A0A8J4DLD2</accession>
<dbReference type="GO" id="GO:0003723">
    <property type="term" value="F:RNA binding"/>
    <property type="evidence" value="ECO:0007669"/>
    <property type="project" value="InterPro"/>
</dbReference>
<dbReference type="AlphaFoldDB" id="A0A8J4DLD2"/>
<organism evidence="5 6">
    <name type="scientific">Spirilliplanes yamanashiensis</name>
    <dbReference type="NCBI Taxonomy" id="42233"/>
    <lineage>
        <taxon>Bacteria</taxon>
        <taxon>Bacillati</taxon>
        <taxon>Actinomycetota</taxon>
        <taxon>Actinomycetes</taxon>
        <taxon>Micromonosporales</taxon>
        <taxon>Micromonosporaceae</taxon>
        <taxon>Spirilliplanes</taxon>
    </lineage>
</organism>
<keyword evidence="2" id="KW-0804">Transcription</keyword>
<keyword evidence="6" id="KW-1185">Reference proteome</keyword>
<dbReference type="Pfam" id="PF03861">
    <property type="entry name" value="ANTAR"/>
    <property type="match status" value="1"/>
</dbReference>
<dbReference type="Proteomes" id="UP000652013">
    <property type="component" value="Unassembled WGS sequence"/>
</dbReference>
<evidence type="ECO:0000256" key="3">
    <source>
        <dbReference type="SAM" id="MobiDB-lite"/>
    </source>
</evidence>
<dbReference type="InterPro" id="IPR036388">
    <property type="entry name" value="WH-like_DNA-bd_sf"/>
</dbReference>
<dbReference type="InterPro" id="IPR029016">
    <property type="entry name" value="GAF-like_dom_sf"/>
</dbReference>
<evidence type="ECO:0000313" key="6">
    <source>
        <dbReference type="Proteomes" id="UP000652013"/>
    </source>
</evidence>
<keyword evidence="1" id="KW-0805">Transcription regulation</keyword>
<feature type="region of interest" description="Disordered" evidence="3">
    <location>
        <begin position="111"/>
        <end position="130"/>
    </location>
</feature>
<dbReference type="Gene3D" id="3.30.450.40">
    <property type="match status" value="1"/>
</dbReference>
<feature type="region of interest" description="Disordered" evidence="3">
    <location>
        <begin position="1"/>
        <end position="52"/>
    </location>
</feature>
<dbReference type="SMART" id="SM01012">
    <property type="entry name" value="ANTAR"/>
    <property type="match status" value="1"/>
</dbReference>
<proteinExistence type="predicted"/>
<dbReference type="InterPro" id="IPR005561">
    <property type="entry name" value="ANTAR"/>
</dbReference>
<evidence type="ECO:0000313" key="5">
    <source>
        <dbReference type="EMBL" id="GIJ05876.1"/>
    </source>
</evidence>
<sequence>MTEPPWHSGPVLPADQVDRRDPGPPPARRPANGGPRSPRPPRRHSAADEGPHPVELAGLLHELTAELLAAADVPDALDRLARFAHQALPGADRCVATLVGDGLPPLAAAAGADLPGVPGPHDEGPGAAATRGRELVTTADLAADERWAGPFPAGIAVAAVPLDVRRQSVGALTVYAARDALEPGVLLTAMALAGQAEVLLAELLRRSAQAELTADLVATLRTGAVDHAVGVIVAQRGCDLPAAYTFLHETAERLGLTPAALAEKIVASAARR</sequence>
<dbReference type="InterPro" id="IPR003018">
    <property type="entry name" value="GAF"/>
</dbReference>